<reference evidence="2" key="1">
    <citation type="submission" date="2023-07" db="EMBL/GenBank/DDBJ databases">
        <title>Chromosome-level genome assembly of Artemia franciscana.</title>
        <authorList>
            <person name="Jo E."/>
        </authorList>
    </citation>
    <scope>NUCLEOTIDE SEQUENCE</scope>
    <source>
        <tissue evidence="2">Whole body</tissue>
    </source>
</reference>
<comment type="caution">
    <text evidence="2">The sequence shown here is derived from an EMBL/GenBank/DDBJ whole genome shotgun (WGS) entry which is preliminary data.</text>
</comment>
<accession>A0AA88HYU0</accession>
<evidence type="ECO:0000313" key="3">
    <source>
        <dbReference type="Proteomes" id="UP001187531"/>
    </source>
</evidence>
<organism evidence="2 3">
    <name type="scientific">Artemia franciscana</name>
    <name type="common">Brine shrimp</name>
    <name type="synonym">Artemia sanfranciscana</name>
    <dbReference type="NCBI Taxonomy" id="6661"/>
    <lineage>
        <taxon>Eukaryota</taxon>
        <taxon>Metazoa</taxon>
        <taxon>Ecdysozoa</taxon>
        <taxon>Arthropoda</taxon>
        <taxon>Crustacea</taxon>
        <taxon>Branchiopoda</taxon>
        <taxon>Anostraca</taxon>
        <taxon>Artemiidae</taxon>
        <taxon>Artemia</taxon>
    </lineage>
</organism>
<dbReference type="EMBL" id="JAVRJZ010000013">
    <property type="protein sequence ID" value="KAK2714796.1"/>
    <property type="molecule type" value="Genomic_DNA"/>
</dbReference>
<evidence type="ECO:0000313" key="2">
    <source>
        <dbReference type="EMBL" id="KAK2714796.1"/>
    </source>
</evidence>
<dbReference type="PANTHER" id="PTHR21521:SF0">
    <property type="entry name" value="AMUN, ISOFORM A"/>
    <property type="match status" value="1"/>
</dbReference>
<protein>
    <submittedName>
        <fullName evidence="2">Uncharacterized protein</fullName>
    </submittedName>
</protein>
<gene>
    <name evidence="2" type="ORF">QYM36_009120</name>
</gene>
<dbReference type="Proteomes" id="UP001187531">
    <property type="component" value="Unassembled WGS sequence"/>
</dbReference>
<keyword evidence="3" id="KW-1185">Reference proteome</keyword>
<evidence type="ECO:0000256" key="1">
    <source>
        <dbReference type="SAM" id="MobiDB-lite"/>
    </source>
</evidence>
<dbReference type="AlphaFoldDB" id="A0AA88HYU0"/>
<name>A0AA88HYU0_ARTSF</name>
<feature type="compositionally biased region" description="Polar residues" evidence="1">
    <location>
        <begin position="274"/>
        <end position="305"/>
    </location>
</feature>
<feature type="region of interest" description="Disordered" evidence="1">
    <location>
        <begin position="231"/>
        <end position="332"/>
    </location>
</feature>
<sequence>MAVVRDTSAFFLRGTASQYEHVFNLYQEALKLKAQEKNKKPEELIKLDNWYQNDLPKLIKTRGKDMHLSHEELVQMMKWKLARGKFYPHLSNLIKINTPKAVITETKKALKKLPNLEAATVALNNLKGVGTTMASAVLAAGAPELAPFMADECLMAIPEIESIDYTTNEYLKFVDHMKAVAERLNGEVTDEEEKAKKWNPHKVEMAIWAYFILRKSNAELLNDLPDKENLITNGNGTDNGVDEDSNPTQDSSTKDSVDSEVQDESSNPAIAGEESSNPPGGFDETSNPPAVSEENGSTANGSPLSKTGEESSDVPAATAEEAPSAKRQKVEE</sequence>
<proteinExistence type="predicted"/>
<dbReference type="PANTHER" id="PTHR21521">
    <property type="entry name" value="AMUN, ISOFORM A"/>
    <property type="match status" value="1"/>
</dbReference>